<dbReference type="EMBL" id="BARW01042194">
    <property type="protein sequence ID" value="GAJ20864.1"/>
    <property type="molecule type" value="Genomic_DNA"/>
</dbReference>
<organism evidence="7">
    <name type="scientific">marine sediment metagenome</name>
    <dbReference type="NCBI Taxonomy" id="412755"/>
    <lineage>
        <taxon>unclassified sequences</taxon>
        <taxon>metagenomes</taxon>
        <taxon>ecological metagenomes</taxon>
    </lineage>
</organism>
<keyword evidence="5 6" id="KW-0472">Membrane</keyword>
<reference evidence="7" key="1">
    <citation type="journal article" date="2014" name="Front. Microbiol.">
        <title>High frequency of phylogenetically diverse reductive dehalogenase-homologous genes in deep subseafloor sedimentary metagenomes.</title>
        <authorList>
            <person name="Kawai M."/>
            <person name="Futagami T."/>
            <person name="Toyoda A."/>
            <person name="Takaki Y."/>
            <person name="Nishi S."/>
            <person name="Hori S."/>
            <person name="Arai W."/>
            <person name="Tsubouchi T."/>
            <person name="Morono Y."/>
            <person name="Uchiyama I."/>
            <person name="Ito T."/>
            <person name="Fujiyama A."/>
            <person name="Inagaki F."/>
            <person name="Takami H."/>
        </authorList>
    </citation>
    <scope>NUCLEOTIDE SEQUENCE</scope>
    <source>
        <strain evidence="7">Expedition CK06-06</strain>
    </source>
</reference>
<feature type="transmembrane region" description="Helical" evidence="6">
    <location>
        <begin position="49"/>
        <end position="71"/>
    </location>
</feature>
<dbReference type="AlphaFoldDB" id="X1UTR3"/>
<evidence type="ECO:0000256" key="3">
    <source>
        <dbReference type="ARBA" id="ARBA00022692"/>
    </source>
</evidence>
<comment type="subcellular location">
    <subcellularLocation>
        <location evidence="1">Cell membrane</location>
        <topology evidence="1">Multi-pass membrane protein</topology>
    </subcellularLocation>
</comment>
<keyword evidence="2" id="KW-1003">Cell membrane</keyword>
<evidence type="ECO:0008006" key="8">
    <source>
        <dbReference type="Google" id="ProtNLM"/>
    </source>
</evidence>
<evidence type="ECO:0000256" key="5">
    <source>
        <dbReference type="ARBA" id="ARBA00023136"/>
    </source>
</evidence>
<dbReference type="InterPro" id="IPR005495">
    <property type="entry name" value="LptG/LptF_permease"/>
</dbReference>
<evidence type="ECO:0000256" key="4">
    <source>
        <dbReference type="ARBA" id="ARBA00022989"/>
    </source>
</evidence>
<evidence type="ECO:0000256" key="1">
    <source>
        <dbReference type="ARBA" id="ARBA00004651"/>
    </source>
</evidence>
<proteinExistence type="predicted"/>
<dbReference type="Pfam" id="PF03739">
    <property type="entry name" value="LptF_LptG"/>
    <property type="match status" value="1"/>
</dbReference>
<sequence length="72" mass="8279">KKYLTREIFKYFGIVLLTAVSIYLSVDFFQRIDNFIEADLPFSKIISFFQLKIPLIIAQITPVGILIAVIIV</sequence>
<dbReference type="GO" id="GO:0005886">
    <property type="term" value="C:plasma membrane"/>
    <property type="evidence" value="ECO:0007669"/>
    <property type="project" value="UniProtKB-SubCell"/>
</dbReference>
<accession>X1UTR3</accession>
<feature type="non-terminal residue" evidence="7">
    <location>
        <position position="1"/>
    </location>
</feature>
<name>X1UTR3_9ZZZZ</name>
<protein>
    <recommendedName>
        <fullName evidence="8">LPS export ABC transporter permease LptG</fullName>
    </recommendedName>
</protein>
<feature type="transmembrane region" description="Helical" evidence="6">
    <location>
        <begin position="12"/>
        <end position="29"/>
    </location>
</feature>
<feature type="non-terminal residue" evidence="7">
    <location>
        <position position="72"/>
    </location>
</feature>
<keyword evidence="3 6" id="KW-0812">Transmembrane</keyword>
<evidence type="ECO:0000256" key="2">
    <source>
        <dbReference type="ARBA" id="ARBA00022475"/>
    </source>
</evidence>
<comment type="caution">
    <text evidence="7">The sequence shown here is derived from an EMBL/GenBank/DDBJ whole genome shotgun (WGS) entry which is preliminary data.</text>
</comment>
<gene>
    <name evidence="7" type="ORF">S12H4_62700</name>
</gene>
<evidence type="ECO:0000256" key="6">
    <source>
        <dbReference type="SAM" id="Phobius"/>
    </source>
</evidence>
<keyword evidence="4 6" id="KW-1133">Transmembrane helix</keyword>
<evidence type="ECO:0000313" key="7">
    <source>
        <dbReference type="EMBL" id="GAJ20864.1"/>
    </source>
</evidence>